<comment type="similarity">
    <text evidence="1">Belongs to the DNA2/NAM7 helicase family.</text>
</comment>
<dbReference type="SUPFAM" id="SSF52540">
    <property type="entry name" value="P-loop containing nucleoside triphosphate hydrolases"/>
    <property type="match status" value="1"/>
</dbReference>
<dbReference type="SUPFAM" id="SSF57756">
    <property type="entry name" value="Retrovirus zinc finger-like domains"/>
    <property type="match status" value="2"/>
</dbReference>
<dbReference type="InterPro" id="IPR041679">
    <property type="entry name" value="DNA2/NAM7-like_C"/>
</dbReference>
<feature type="domain" description="CCHC-type" evidence="8">
    <location>
        <begin position="1143"/>
        <end position="1157"/>
    </location>
</feature>
<dbReference type="GO" id="GO:0008270">
    <property type="term" value="F:zinc ion binding"/>
    <property type="evidence" value="ECO:0007669"/>
    <property type="project" value="UniProtKB-KW"/>
</dbReference>
<keyword evidence="2" id="KW-0547">Nucleotide-binding</keyword>
<keyword evidence="4" id="KW-0347">Helicase</keyword>
<proteinExistence type="inferred from homology"/>
<keyword evidence="3" id="KW-0378">Hydrolase</keyword>
<dbReference type="Gene3D" id="3.40.50.300">
    <property type="entry name" value="P-loop containing nucleotide triphosphate hydrolases"/>
    <property type="match status" value="2"/>
</dbReference>
<keyword evidence="10" id="KW-1185">Reference proteome</keyword>
<organism evidence="9 10">
    <name type="scientific">Venustampulla echinocandica</name>
    <dbReference type="NCBI Taxonomy" id="2656787"/>
    <lineage>
        <taxon>Eukaryota</taxon>
        <taxon>Fungi</taxon>
        <taxon>Dikarya</taxon>
        <taxon>Ascomycota</taxon>
        <taxon>Pezizomycotina</taxon>
        <taxon>Leotiomycetes</taxon>
        <taxon>Helotiales</taxon>
        <taxon>Pleuroascaceae</taxon>
        <taxon>Venustampulla</taxon>
    </lineage>
</organism>
<dbReference type="GO" id="GO:0016787">
    <property type="term" value="F:hydrolase activity"/>
    <property type="evidence" value="ECO:0007669"/>
    <property type="project" value="UniProtKB-KW"/>
</dbReference>
<dbReference type="PROSITE" id="PS50158">
    <property type="entry name" value="ZF_CCHC"/>
    <property type="match status" value="4"/>
</dbReference>
<evidence type="ECO:0000313" key="9">
    <source>
        <dbReference type="EMBL" id="RDL31936.1"/>
    </source>
</evidence>
<dbReference type="InterPro" id="IPR027417">
    <property type="entry name" value="P-loop_NTPase"/>
</dbReference>
<evidence type="ECO:0000256" key="2">
    <source>
        <dbReference type="ARBA" id="ARBA00022741"/>
    </source>
</evidence>
<feature type="domain" description="CCHC-type" evidence="8">
    <location>
        <begin position="1196"/>
        <end position="1211"/>
    </location>
</feature>
<accession>A0A370TCI2</accession>
<dbReference type="STRING" id="2656787.A0A370TCI2"/>
<dbReference type="GO" id="GO:0003676">
    <property type="term" value="F:nucleic acid binding"/>
    <property type="evidence" value="ECO:0007669"/>
    <property type="project" value="InterPro"/>
</dbReference>
<keyword evidence="6" id="KW-0863">Zinc-finger</keyword>
<sequence>MADSAGSKLNYDRVISLAACVLVNGIAFGEPFQTSLKGNDASKFPTVRFLPSYSEPGLRSNIGISFTASRHHDSADTAVADKTNPLGHAHHAIFVDCHGRTIRDVTITKASVEGLPAAFNCTDFDPVGKAFLTFKSDAPLTKGLAVPQLHTDALTSTMRAIATEIDSTITAKAPLAFFCIISPHRYGSRFISSLTTKIAADIDEDPLYPWSKNSPAHHQLELNNIHPVHDRPPFSMENFIVAPRSQYADRLDMQVPIVYGEVGEHEYEMGIREEWTEALFATVFAPIPGSAFAANANDNALPKLILAYISLLGKDIPKPQPGDRFSVYMPFPIPDCPEYDGPDRKKSRSIDDNDYDYADFDPEDMDTAAGDGEEIIAPDAAAGTAIKLLHAQDADLLREDRLLHTWVGTVVQVMPDTPAGVLILICERPTDVRWMGKKDPPRVATIIPFMPHKFRNAERLGLEIQQQLDTHPHELKIAPLFSDKTFKDIIRTTSIFFKLMDRPSNSTQINVHLAHYLLSFNKNLAYPVLDFFHPDIAGNNWARYTDDLSPYQKEVFDEALQRIEHGMLFIEGCVGSSKSTLAAILSTILVASGRHSAPILMVQETNVGVDHQALQLAARFNRYGLGKKLIIRVGSLPEETQRFISRVHPTEFKERFRSDTNDVDLAEFAALGLLNDYGQAYSDDRQQGDKRFKEECANLTLHEAMWKRLHEYMDCNKNYFSLLAALNTQADSPDDVQFSPAEVTALLTSLRRDTLAAADVVLCTTSIALRPAIADAIARPTALFQDEACKAKPSSTYGLIGLYRPQTFYALIGDSRQLGPYFITADNPEFPNPFYRAATLSVLARARDHRLPILTFYEQHRMWTPYLTSWLSHRAYHGMMRDGNRDRAPIAQVQFVYDFLVTRFGIKKRENFVVIETNGSRSFKEEGSTSLQNLHHVALVVQIMRDFKSYIDDADTSFNRSDFSVVHLTPYKKQQTLVEEAIRFLHDSRFRSLTVVGAQGITAGLVIFEIPNERLSAFVNEYKAFLVAMTRHSAGVIVIVTESAIDPSTYSMTADRMYRNPRVNNIYALYGVGLDLGNVFYTDVPDISKCNKCGAIGHQRADCSTNAKCYNCLELGHGYRDCPDEKLRDPPKMDPTRLASIICHNCSQMGHMKPDCPGCKVCKTAEHAYADCPQKFCKTCQTSSHWTIGCPKINICSRCGTAGHQRKACTETLTRSRRAAYKVIQHNNTTWNDENPQFQRDLQATMHLSITFISPNSLQHGAATSDEQERIQLAYAIAESKITANHKRRFSDSRILKPDPLTLQAANTITSSSTFLQEAAIDDEQERIQVFAAIELSKQSRQQHSFTTTDGLDSLHGSSFTVEDARRIINEYGKPQDATSPNPVYIKWMCALAASWHQELLQNATDDTKIDIWYTLPTYSPFRSMPPLHILRAGSKFIVQGNRRDGSVCYLLAYEWQDGSTHHLSWLDKAQPATLLHPEHSDGFTTLPNFITDVTALGDWREGWYSDIAQANMDVGIDEEDSVPEFEITVKDVEDTDVGSNTAGEPEQQEVQEEVQRADEGDSWTDTGDMGNGWTDAEHTDNGWESTGDQGGCGW</sequence>
<feature type="domain" description="CCHC-type" evidence="8">
    <location>
        <begin position="1108"/>
        <end position="1124"/>
    </location>
</feature>
<evidence type="ECO:0000259" key="8">
    <source>
        <dbReference type="PROSITE" id="PS50158"/>
    </source>
</evidence>
<keyword evidence="6" id="KW-0862">Zinc</keyword>
<dbReference type="InterPro" id="IPR036875">
    <property type="entry name" value="Znf_CCHC_sf"/>
</dbReference>
<dbReference type="PANTHER" id="PTHR43788">
    <property type="entry name" value="DNA2/NAM7 HELICASE FAMILY MEMBER"/>
    <property type="match status" value="1"/>
</dbReference>
<dbReference type="SMART" id="SM00343">
    <property type="entry name" value="ZnF_C2HC"/>
    <property type="match status" value="6"/>
</dbReference>
<evidence type="ECO:0000256" key="1">
    <source>
        <dbReference type="ARBA" id="ARBA00007913"/>
    </source>
</evidence>
<dbReference type="InterPro" id="IPR001878">
    <property type="entry name" value="Znf_CCHC"/>
</dbReference>
<protein>
    <recommendedName>
        <fullName evidence="8">CCHC-type domain-containing protein</fullName>
    </recommendedName>
</protein>
<evidence type="ECO:0000256" key="5">
    <source>
        <dbReference type="ARBA" id="ARBA00022840"/>
    </source>
</evidence>
<comment type="caution">
    <text evidence="9">The sequence shown here is derived from an EMBL/GenBank/DDBJ whole genome shotgun (WGS) entry which is preliminary data.</text>
</comment>
<evidence type="ECO:0000256" key="7">
    <source>
        <dbReference type="SAM" id="MobiDB-lite"/>
    </source>
</evidence>
<name>A0A370TCI2_9HELO</name>
<dbReference type="Gene3D" id="4.10.60.10">
    <property type="entry name" value="Zinc finger, CCHC-type"/>
    <property type="match status" value="2"/>
</dbReference>
<dbReference type="GO" id="GO:0005524">
    <property type="term" value="F:ATP binding"/>
    <property type="evidence" value="ECO:0007669"/>
    <property type="project" value="UniProtKB-KW"/>
</dbReference>
<dbReference type="InterPro" id="IPR041677">
    <property type="entry name" value="DNA2/NAM7_AAA_11"/>
</dbReference>
<dbReference type="PANTHER" id="PTHR43788:SF16">
    <property type="entry name" value="HELICASE WITH ZINC FINGER 2"/>
    <property type="match status" value="1"/>
</dbReference>
<keyword evidence="5" id="KW-0067">ATP-binding</keyword>
<reference evidence="9 10" key="1">
    <citation type="journal article" date="2018" name="IMA Fungus">
        <title>IMA Genome-F 9: Draft genome sequence of Annulohypoxylon stygium, Aspergillus mulundensis, Berkeleyomyces basicola (syn. Thielaviopsis basicola), Ceratocystis smalleyi, two Cercospora beticola strains, Coleophoma cylindrospora, Fusarium fracticaudum, Phialophora cf. hyalina, and Morchella septimelata.</title>
        <authorList>
            <person name="Wingfield B.D."/>
            <person name="Bills G.F."/>
            <person name="Dong Y."/>
            <person name="Huang W."/>
            <person name="Nel W.J."/>
            <person name="Swalarsk-Parry B.S."/>
            <person name="Vaghefi N."/>
            <person name="Wilken P.M."/>
            <person name="An Z."/>
            <person name="de Beer Z.W."/>
            <person name="De Vos L."/>
            <person name="Chen L."/>
            <person name="Duong T.A."/>
            <person name="Gao Y."/>
            <person name="Hammerbacher A."/>
            <person name="Kikkert J.R."/>
            <person name="Li Y."/>
            <person name="Li H."/>
            <person name="Li K."/>
            <person name="Li Q."/>
            <person name="Liu X."/>
            <person name="Ma X."/>
            <person name="Naidoo K."/>
            <person name="Pethybridge S.J."/>
            <person name="Sun J."/>
            <person name="Steenkamp E.T."/>
            <person name="van der Nest M.A."/>
            <person name="van Wyk S."/>
            <person name="Wingfield M.J."/>
            <person name="Xiong C."/>
            <person name="Yue Q."/>
            <person name="Zhang X."/>
        </authorList>
    </citation>
    <scope>NUCLEOTIDE SEQUENCE [LARGE SCALE GENOMIC DNA]</scope>
    <source>
        <strain evidence="9 10">BP 5553</strain>
    </source>
</reference>
<dbReference type="InterPro" id="IPR050534">
    <property type="entry name" value="Coronavir_polyprotein_1ab"/>
</dbReference>
<dbReference type="GeneID" id="43602187"/>
<dbReference type="Pfam" id="PF00098">
    <property type="entry name" value="zf-CCHC"/>
    <property type="match status" value="2"/>
</dbReference>
<dbReference type="Pfam" id="PF13086">
    <property type="entry name" value="AAA_11"/>
    <property type="match status" value="1"/>
</dbReference>
<evidence type="ECO:0000256" key="3">
    <source>
        <dbReference type="ARBA" id="ARBA00022801"/>
    </source>
</evidence>
<evidence type="ECO:0000256" key="4">
    <source>
        <dbReference type="ARBA" id="ARBA00022806"/>
    </source>
</evidence>
<dbReference type="Proteomes" id="UP000254866">
    <property type="component" value="Unassembled WGS sequence"/>
</dbReference>
<dbReference type="GO" id="GO:0043139">
    <property type="term" value="F:5'-3' DNA helicase activity"/>
    <property type="evidence" value="ECO:0007669"/>
    <property type="project" value="TreeGrafter"/>
</dbReference>
<keyword evidence="6" id="KW-0479">Metal-binding</keyword>
<gene>
    <name evidence="9" type="ORF">BP5553_09338</name>
</gene>
<dbReference type="OrthoDB" id="3564896at2759"/>
<feature type="domain" description="CCHC-type" evidence="8">
    <location>
        <begin position="1089"/>
        <end position="1103"/>
    </location>
</feature>
<evidence type="ECO:0000313" key="10">
    <source>
        <dbReference type="Proteomes" id="UP000254866"/>
    </source>
</evidence>
<feature type="region of interest" description="Disordered" evidence="7">
    <location>
        <begin position="336"/>
        <end position="357"/>
    </location>
</feature>
<feature type="compositionally biased region" description="Basic and acidic residues" evidence="7">
    <location>
        <begin position="341"/>
        <end position="351"/>
    </location>
</feature>
<evidence type="ECO:0000256" key="6">
    <source>
        <dbReference type="PROSITE-ProRule" id="PRU00047"/>
    </source>
</evidence>
<dbReference type="EMBL" id="NPIC01000011">
    <property type="protein sequence ID" value="RDL31936.1"/>
    <property type="molecule type" value="Genomic_DNA"/>
</dbReference>
<dbReference type="Pfam" id="PF13087">
    <property type="entry name" value="AAA_12"/>
    <property type="match status" value="1"/>
</dbReference>
<dbReference type="RefSeq" id="XP_031865868.1">
    <property type="nucleotide sequence ID" value="XM_032017961.1"/>
</dbReference>
<feature type="region of interest" description="Disordered" evidence="7">
    <location>
        <begin position="1533"/>
        <end position="1595"/>
    </location>
</feature>